<accession>A0A2P2HYR6</accession>
<dbReference type="Pfam" id="PF02845">
    <property type="entry name" value="CUE"/>
    <property type="match status" value="1"/>
</dbReference>
<evidence type="ECO:0000313" key="11">
    <source>
        <dbReference type="EMBL" id="LAC20577.1"/>
    </source>
</evidence>
<evidence type="ECO:0000256" key="6">
    <source>
        <dbReference type="ARBA" id="ARBA00023315"/>
    </source>
</evidence>
<evidence type="ECO:0000256" key="3">
    <source>
        <dbReference type="ARBA" id="ARBA00022989"/>
    </source>
</evidence>
<keyword evidence="1" id="KW-0808">Transferase</keyword>
<feature type="domain" description="CUE" evidence="9">
    <location>
        <begin position="454"/>
        <end position="496"/>
    </location>
</feature>
<evidence type="ECO:0000256" key="5">
    <source>
        <dbReference type="ARBA" id="ARBA00023136"/>
    </source>
</evidence>
<dbReference type="EMBL" id="IACT01001217">
    <property type="protein sequence ID" value="LAC20577.1"/>
    <property type="molecule type" value="mRNA"/>
</dbReference>
<feature type="compositionally biased region" description="Low complexity" evidence="7">
    <location>
        <begin position="196"/>
        <end position="267"/>
    </location>
</feature>
<dbReference type="CDD" id="cd14420">
    <property type="entry name" value="CUE_AUP1"/>
    <property type="match status" value="1"/>
</dbReference>
<keyword evidence="3 8" id="KW-1133">Transmembrane helix</keyword>
<protein>
    <submittedName>
        <fullName evidence="10">Ancient ubiquitous protein 1-like</fullName>
    </submittedName>
</protein>
<sequence>MNTQIDKLFNKNRLDGSVLQLLLLTCYTPIGLVLMVVRFFISLQLIFAVTVLPRGATITRLVLRCLCGVLGLVVRQENLQNNPLYEDEQLADQQQSSCDRVRESRKRLVVLSNHITPFDHFALSTVMPCIKLSCNGDNIPWPLSYLLGNQIINLHSESLTAPPPPPSNSTTTQPPQPPPRRDETFLNKLRAFVSLGNAAGGRSRSSGGDTTTSNSSVETTTMTTTSGDNSTTDVRKSSNVTNTNCNTITGTTTTNSSTGVSNDSSATENNTSTDNTKSGSGDNNSSSRGSYGTSVDSVKKPAKSSGIDNALPLLIFPEDCTTNGAVALMQYQQWAASVCGERPSVVCVRVARFPALPLAASVLTSPFLQHLLALFFCPFTVYTVRYLGRIARLSSESDAEFGKRLQAVSAKSLGLQTSTYDVLEKVEYVKRCITAQQQQQQQQQQWSGATSATELQRMARQVHEVLPHLPLTAILRDIARTANVDITITNFLEGSASITTAEATSQLLPPSATISSSVNAHPSTSFSFFSGSSSSSNAPMLVSAASAAATSIGAMSANSSPINLCTKAESFPRSANERMLSFHERKALLLENAVRNYVQRFGLHGENDPYMKTS</sequence>
<evidence type="ECO:0000256" key="1">
    <source>
        <dbReference type="ARBA" id="ARBA00022679"/>
    </source>
</evidence>
<dbReference type="SMART" id="SM00546">
    <property type="entry name" value="CUE"/>
    <property type="match status" value="1"/>
</dbReference>
<reference evidence="11" key="1">
    <citation type="submission" date="2017-11" db="EMBL/GenBank/DDBJ databases">
        <title>The sensing device of the deep-sea amphipod.</title>
        <authorList>
            <person name="Kobayashi H."/>
            <person name="Nagahama T."/>
            <person name="Arai W."/>
            <person name="Sasagawa Y."/>
            <person name="Umeda M."/>
            <person name="Hayashi T."/>
            <person name="Nikaido I."/>
            <person name="Watanabe H."/>
            <person name="Oguri K."/>
            <person name="Kitazato H."/>
            <person name="Fujioka K."/>
            <person name="Kido Y."/>
            <person name="Takami H."/>
        </authorList>
    </citation>
    <scope>NUCLEOTIDE SEQUENCE</scope>
    <source>
        <tissue evidence="11">Whole body</tissue>
    </source>
</reference>
<feature type="region of interest" description="Disordered" evidence="7">
    <location>
        <begin position="156"/>
        <end position="183"/>
    </location>
</feature>
<keyword evidence="2 8" id="KW-0812">Transmembrane</keyword>
<dbReference type="InterPro" id="IPR003892">
    <property type="entry name" value="CUE"/>
</dbReference>
<dbReference type="GO" id="GO:0006629">
    <property type="term" value="P:lipid metabolic process"/>
    <property type="evidence" value="ECO:0007669"/>
    <property type="project" value="UniProtKB-KW"/>
</dbReference>
<feature type="compositionally biased region" description="Low complexity" evidence="7">
    <location>
        <begin position="278"/>
        <end position="292"/>
    </location>
</feature>
<feature type="compositionally biased region" description="Polar residues" evidence="7">
    <location>
        <begin position="268"/>
        <end position="277"/>
    </location>
</feature>
<dbReference type="PANTHER" id="PTHR23063:SF52">
    <property type="entry name" value="LYSOPHOSPHATIDYLCHOLINE ACYLTRANSFERASE"/>
    <property type="match status" value="1"/>
</dbReference>
<feature type="transmembrane region" description="Helical" evidence="8">
    <location>
        <begin position="21"/>
        <end position="41"/>
    </location>
</feature>
<evidence type="ECO:0000256" key="4">
    <source>
        <dbReference type="ARBA" id="ARBA00023098"/>
    </source>
</evidence>
<dbReference type="EMBL" id="IACF01001198">
    <property type="protein sequence ID" value="LAB66912.1"/>
    <property type="molecule type" value="mRNA"/>
</dbReference>
<keyword evidence="6" id="KW-0012">Acyltransferase</keyword>
<feature type="region of interest" description="Disordered" evidence="7">
    <location>
        <begin position="196"/>
        <end position="303"/>
    </location>
</feature>
<dbReference type="PANTHER" id="PTHR23063">
    <property type="entry name" value="PHOSPHOLIPID ACYLTRANSFERASE"/>
    <property type="match status" value="1"/>
</dbReference>
<dbReference type="PROSITE" id="PS51140">
    <property type="entry name" value="CUE"/>
    <property type="match status" value="1"/>
</dbReference>
<reference evidence="10" key="2">
    <citation type="journal article" date="2018" name="Biosci. Biotechnol. Biochem.">
        <title>Polysaccharide hydrolase of the hadal zone amphipods Hirondellea gigas.</title>
        <authorList>
            <person name="Kobayashi H."/>
            <person name="Nagahama T."/>
            <person name="Arai W."/>
            <person name="Sasagawa Y."/>
            <person name="Umeda M."/>
            <person name="Hayashi T."/>
            <person name="Nikaido I."/>
            <person name="Watanabe H."/>
            <person name="Oguri K."/>
            <person name="Kitazato H."/>
            <person name="Fujioka K."/>
            <person name="Kido Y."/>
            <person name="Takami H."/>
        </authorList>
    </citation>
    <scope>NUCLEOTIDE SEQUENCE</scope>
    <source>
        <tissue evidence="10">Whole body</tissue>
    </source>
</reference>
<keyword evidence="5 8" id="KW-0472">Membrane</keyword>
<evidence type="ECO:0000256" key="7">
    <source>
        <dbReference type="SAM" id="MobiDB-lite"/>
    </source>
</evidence>
<keyword evidence="4" id="KW-0443">Lipid metabolism</keyword>
<evidence type="ECO:0000313" key="10">
    <source>
        <dbReference type="EMBL" id="LAB66912.1"/>
    </source>
</evidence>
<name>A0A2P2HYR6_9CRUS</name>
<evidence type="ECO:0000259" key="9">
    <source>
        <dbReference type="PROSITE" id="PS51140"/>
    </source>
</evidence>
<organism evidence="10">
    <name type="scientific">Hirondellea gigas</name>
    <dbReference type="NCBI Taxonomy" id="1518452"/>
    <lineage>
        <taxon>Eukaryota</taxon>
        <taxon>Metazoa</taxon>
        <taxon>Ecdysozoa</taxon>
        <taxon>Arthropoda</taxon>
        <taxon>Crustacea</taxon>
        <taxon>Multicrustacea</taxon>
        <taxon>Malacostraca</taxon>
        <taxon>Eumalacostraca</taxon>
        <taxon>Peracarida</taxon>
        <taxon>Amphipoda</taxon>
        <taxon>Amphilochidea</taxon>
        <taxon>Lysianassida</taxon>
        <taxon>Lysianassidira</taxon>
        <taxon>Lysianassoidea</taxon>
        <taxon>Lysianassidae</taxon>
        <taxon>Hirondellea</taxon>
    </lineage>
</organism>
<proteinExistence type="evidence at transcript level"/>
<dbReference type="InterPro" id="IPR048056">
    <property type="entry name" value="AUP1_CUE"/>
</dbReference>
<dbReference type="AlphaFoldDB" id="A0A2P2HYR6"/>
<dbReference type="GO" id="GO:0016746">
    <property type="term" value="F:acyltransferase activity"/>
    <property type="evidence" value="ECO:0007669"/>
    <property type="project" value="UniProtKB-KW"/>
</dbReference>
<evidence type="ECO:0000256" key="8">
    <source>
        <dbReference type="SAM" id="Phobius"/>
    </source>
</evidence>
<dbReference type="GO" id="GO:0036503">
    <property type="term" value="P:ERAD pathway"/>
    <property type="evidence" value="ECO:0007669"/>
    <property type="project" value="InterPro"/>
</dbReference>
<evidence type="ECO:0000256" key="2">
    <source>
        <dbReference type="ARBA" id="ARBA00022692"/>
    </source>
</evidence>
<dbReference type="GO" id="GO:0043130">
    <property type="term" value="F:ubiquitin binding"/>
    <property type="evidence" value="ECO:0007669"/>
    <property type="project" value="InterPro"/>
</dbReference>
<dbReference type="Gene3D" id="1.10.8.10">
    <property type="entry name" value="DNA helicase RuvA subunit, C-terminal domain"/>
    <property type="match status" value="1"/>
</dbReference>